<dbReference type="AlphaFoldDB" id="A0A4C1XDB9"/>
<organism evidence="1 2">
    <name type="scientific">Eumeta variegata</name>
    <name type="common">Bagworm moth</name>
    <name type="synonym">Eumeta japonica</name>
    <dbReference type="NCBI Taxonomy" id="151549"/>
    <lineage>
        <taxon>Eukaryota</taxon>
        <taxon>Metazoa</taxon>
        <taxon>Ecdysozoa</taxon>
        <taxon>Arthropoda</taxon>
        <taxon>Hexapoda</taxon>
        <taxon>Insecta</taxon>
        <taxon>Pterygota</taxon>
        <taxon>Neoptera</taxon>
        <taxon>Endopterygota</taxon>
        <taxon>Lepidoptera</taxon>
        <taxon>Glossata</taxon>
        <taxon>Ditrysia</taxon>
        <taxon>Tineoidea</taxon>
        <taxon>Psychidae</taxon>
        <taxon>Oiketicinae</taxon>
        <taxon>Eumeta</taxon>
    </lineage>
</organism>
<reference evidence="1 2" key="1">
    <citation type="journal article" date="2019" name="Commun. Biol.">
        <title>The bagworm genome reveals a unique fibroin gene that provides high tensile strength.</title>
        <authorList>
            <person name="Kono N."/>
            <person name="Nakamura H."/>
            <person name="Ohtoshi R."/>
            <person name="Tomita M."/>
            <person name="Numata K."/>
            <person name="Arakawa K."/>
        </authorList>
    </citation>
    <scope>NUCLEOTIDE SEQUENCE [LARGE SCALE GENOMIC DNA]</scope>
</reference>
<keyword evidence="2" id="KW-1185">Reference proteome</keyword>
<dbReference type="EMBL" id="BGZK01000800">
    <property type="protein sequence ID" value="GBP60962.1"/>
    <property type="molecule type" value="Genomic_DNA"/>
</dbReference>
<gene>
    <name evidence="1" type="ORF">EVAR_51525_1</name>
</gene>
<proteinExistence type="predicted"/>
<evidence type="ECO:0000313" key="1">
    <source>
        <dbReference type="EMBL" id="GBP60962.1"/>
    </source>
</evidence>
<sequence>MVFLERADHWQISIAVGRVAPTLRITTAPASVIDIANTSGILILKSAVEVAAAAHGGKRKPLCTNTCYRTTYNAHAHTTHAPRAVYY</sequence>
<comment type="caution">
    <text evidence="1">The sequence shown here is derived from an EMBL/GenBank/DDBJ whole genome shotgun (WGS) entry which is preliminary data.</text>
</comment>
<dbReference type="Proteomes" id="UP000299102">
    <property type="component" value="Unassembled WGS sequence"/>
</dbReference>
<evidence type="ECO:0000313" key="2">
    <source>
        <dbReference type="Proteomes" id="UP000299102"/>
    </source>
</evidence>
<name>A0A4C1XDB9_EUMVA</name>
<accession>A0A4C1XDB9</accession>
<protein>
    <submittedName>
        <fullName evidence="1">Uncharacterized protein</fullName>
    </submittedName>
</protein>